<dbReference type="CDD" id="cd17261">
    <property type="entry name" value="RMtype1_S_EcoKI-TRD2-CR2_like"/>
    <property type="match status" value="1"/>
</dbReference>
<dbReference type="GO" id="GO:0004519">
    <property type="term" value="F:endonuclease activity"/>
    <property type="evidence" value="ECO:0007669"/>
    <property type="project" value="UniProtKB-KW"/>
</dbReference>
<name>A0ABZ1EYE5_9ACTN</name>
<gene>
    <name evidence="8" type="ORF">OG849_18075</name>
</gene>
<evidence type="ECO:0000256" key="4">
    <source>
        <dbReference type="ARBA" id="ARBA00038652"/>
    </source>
</evidence>
<dbReference type="RefSeq" id="WP_326704678.1">
    <property type="nucleotide sequence ID" value="NZ_CP109083.1"/>
</dbReference>
<keyword evidence="8" id="KW-0255">Endonuclease</keyword>
<feature type="compositionally biased region" description="Basic and acidic residues" evidence="6">
    <location>
        <begin position="418"/>
        <end position="427"/>
    </location>
</feature>
<evidence type="ECO:0000256" key="2">
    <source>
        <dbReference type="ARBA" id="ARBA00022747"/>
    </source>
</evidence>
<organism evidence="8 9">
    <name type="scientific">Streptomyces cyaneofuscatus</name>
    <dbReference type="NCBI Taxonomy" id="66883"/>
    <lineage>
        <taxon>Bacteria</taxon>
        <taxon>Bacillati</taxon>
        <taxon>Actinomycetota</taxon>
        <taxon>Actinomycetes</taxon>
        <taxon>Kitasatosporales</taxon>
        <taxon>Streptomycetaceae</taxon>
        <taxon>Streptomyces</taxon>
    </lineage>
</organism>
<comment type="subunit">
    <text evidence="4">The methyltransferase is composed of M and S polypeptides.</text>
</comment>
<keyword evidence="2" id="KW-0680">Restriction system</keyword>
<feature type="domain" description="Type I restriction modification DNA specificity" evidence="7">
    <location>
        <begin position="4"/>
        <end position="156"/>
    </location>
</feature>
<dbReference type="PANTHER" id="PTHR43140:SF1">
    <property type="entry name" value="TYPE I RESTRICTION ENZYME ECOKI SPECIFICITY SUBUNIT"/>
    <property type="match status" value="1"/>
</dbReference>
<dbReference type="Proteomes" id="UP001356428">
    <property type="component" value="Chromosome"/>
</dbReference>
<dbReference type="EC" id="3.1.21.-" evidence="8"/>
<proteinExistence type="inferred from homology"/>
<keyword evidence="5" id="KW-0175">Coiled coil</keyword>
<sequence>MELPTGWAWARLGELGEYINGRGFKKSEWSDTGRPIIRIQNLTGSGTAFNYYAGALEKRHTVHPGDLLVSWAATLGVYIWRGPEAALNQHIFKVEPFIDRSFLRHLIDHKIQELVAASHGSGMVHVTRSKFEELLVAIPPLAEQQRIVEALEDHLSRLDAAQADLRKSIARLPGLRGGVRNVVTRGHQPGAKLPDGWSWGTLDDVLERIEAGKSFRCEPRPATEGEWGVIKVSAMTWGEFRAGEQKAVPAGRDFNPRHEIKSGDILISRANTSAYVGAPVLVGKCRSQLLLSDKSLRLVPRVGINRAWLIQTLSSPYARNQISAKATGTKDSMRNISQRELSGICIPIPPADAQPLIGETLDIEVQRVDNLGAGLNIAQGRAAHLRHALLNRAFAGHLVPQNLADEHASVLLDRIRSEHGAQGDKPKQSVRRPRKPATADAPLPPPASSTPAPINAVQQELPL</sequence>
<comment type="similarity">
    <text evidence="1">Belongs to the type-I restriction system S methylase family.</text>
</comment>
<evidence type="ECO:0000256" key="3">
    <source>
        <dbReference type="ARBA" id="ARBA00023125"/>
    </source>
</evidence>
<dbReference type="CDD" id="cd17254">
    <property type="entry name" value="RMtype1_S_FclI-TRD1-CR1_like"/>
    <property type="match status" value="1"/>
</dbReference>
<dbReference type="Pfam" id="PF01420">
    <property type="entry name" value="Methylase_S"/>
    <property type="match status" value="1"/>
</dbReference>
<dbReference type="EMBL" id="CP109083">
    <property type="protein sequence ID" value="WSB09021.1"/>
    <property type="molecule type" value="Genomic_DNA"/>
</dbReference>
<evidence type="ECO:0000313" key="8">
    <source>
        <dbReference type="EMBL" id="WSB09021.1"/>
    </source>
</evidence>
<dbReference type="SUPFAM" id="SSF116734">
    <property type="entry name" value="DNA methylase specificity domain"/>
    <property type="match status" value="2"/>
</dbReference>
<feature type="coiled-coil region" evidence="5">
    <location>
        <begin position="141"/>
        <end position="168"/>
    </location>
</feature>
<keyword evidence="9" id="KW-1185">Reference proteome</keyword>
<dbReference type="PANTHER" id="PTHR43140">
    <property type="entry name" value="TYPE-1 RESTRICTION ENZYME ECOKI SPECIFICITY PROTEIN"/>
    <property type="match status" value="1"/>
</dbReference>
<keyword evidence="8" id="KW-0540">Nuclease</keyword>
<accession>A0ABZ1EYE5</accession>
<protein>
    <submittedName>
        <fullName evidence="8">Restriction endonuclease subunit S</fullName>
        <ecNumber evidence="8">3.1.21.-</ecNumber>
    </submittedName>
</protein>
<evidence type="ECO:0000256" key="1">
    <source>
        <dbReference type="ARBA" id="ARBA00010923"/>
    </source>
</evidence>
<evidence type="ECO:0000256" key="6">
    <source>
        <dbReference type="SAM" id="MobiDB-lite"/>
    </source>
</evidence>
<keyword evidence="3" id="KW-0238">DNA-binding</keyword>
<keyword evidence="8" id="KW-0378">Hydrolase</keyword>
<reference evidence="8 9" key="1">
    <citation type="submission" date="2022-10" db="EMBL/GenBank/DDBJ databases">
        <title>The complete genomes of actinobacterial strains from the NBC collection.</title>
        <authorList>
            <person name="Joergensen T.S."/>
            <person name="Alvarez Arevalo M."/>
            <person name="Sterndorff E.B."/>
            <person name="Faurdal D."/>
            <person name="Vuksanovic O."/>
            <person name="Mourched A.-S."/>
            <person name="Charusanti P."/>
            <person name="Shaw S."/>
            <person name="Blin K."/>
            <person name="Weber T."/>
        </authorList>
    </citation>
    <scope>NUCLEOTIDE SEQUENCE [LARGE SCALE GENOMIC DNA]</scope>
    <source>
        <strain evidence="8 9">NBC 01792</strain>
    </source>
</reference>
<dbReference type="InterPro" id="IPR000055">
    <property type="entry name" value="Restrct_endonuc_typeI_TRD"/>
</dbReference>
<dbReference type="Gene3D" id="3.90.220.20">
    <property type="entry name" value="DNA methylase specificity domains"/>
    <property type="match status" value="2"/>
</dbReference>
<dbReference type="InterPro" id="IPR044946">
    <property type="entry name" value="Restrct_endonuc_typeI_TRD_sf"/>
</dbReference>
<dbReference type="GO" id="GO:0016787">
    <property type="term" value="F:hydrolase activity"/>
    <property type="evidence" value="ECO:0007669"/>
    <property type="project" value="UniProtKB-KW"/>
</dbReference>
<evidence type="ECO:0000259" key="7">
    <source>
        <dbReference type="Pfam" id="PF01420"/>
    </source>
</evidence>
<feature type="region of interest" description="Disordered" evidence="6">
    <location>
        <begin position="418"/>
        <end position="463"/>
    </location>
</feature>
<evidence type="ECO:0000256" key="5">
    <source>
        <dbReference type="SAM" id="Coils"/>
    </source>
</evidence>
<dbReference type="InterPro" id="IPR051212">
    <property type="entry name" value="Type-I_RE_S_subunit"/>
</dbReference>
<evidence type="ECO:0000313" key="9">
    <source>
        <dbReference type="Proteomes" id="UP001356428"/>
    </source>
</evidence>